<sequence length="117" mass="13043">MFDGQKEGNKSLKPLDFSLLSGARTRSLMFFKRPLGFSEENASVLELQSFLDVKRISSKVLRGGHLLTAPYVETTPQPSRPTETTDGRAQLTPFPEIRGQQSHVQEKGLENQPVTGR</sequence>
<organism evidence="2 3">
    <name type="scientific">Rhynchosporium agropyri</name>
    <dbReference type="NCBI Taxonomy" id="914238"/>
    <lineage>
        <taxon>Eukaryota</taxon>
        <taxon>Fungi</taxon>
        <taxon>Dikarya</taxon>
        <taxon>Ascomycota</taxon>
        <taxon>Pezizomycotina</taxon>
        <taxon>Leotiomycetes</taxon>
        <taxon>Helotiales</taxon>
        <taxon>Ploettnerulaceae</taxon>
        <taxon>Rhynchosporium</taxon>
    </lineage>
</organism>
<accession>A0A1E1L7T4</accession>
<dbReference type="AlphaFoldDB" id="A0A1E1L7T4"/>
<feature type="compositionally biased region" description="Polar residues" evidence="1">
    <location>
        <begin position="74"/>
        <end position="84"/>
    </location>
</feature>
<protein>
    <submittedName>
        <fullName evidence="2">Uncharacterized protein</fullName>
    </submittedName>
</protein>
<evidence type="ECO:0000256" key="1">
    <source>
        <dbReference type="SAM" id="MobiDB-lite"/>
    </source>
</evidence>
<proteinExistence type="predicted"/>
<keyword evidence="3" id="KW-1185">Reference proteome</keyword>
<name>A0A1E1L7T4_9HELO</name>
<feature type="region of interest" description="Disordered" evidence="1">
    <location>
        <begin position="71"/>
        <end position="117"/>
    </location>
</feature>
<gene>
    <name evidence="2" type="ORF">RAG0_12290</name>
</gene>
<evidence type="ECO:0000313" key="2">
    <source>
        <dbReference type="EMBL" id="CZT06607.1"/>
    </source>
</evidence>
<dbReference type="Proteomes" id="UP000178912">
    <property type="component" value="Unassembled WGS sequence"/>
</dbReference>
<reference evidence="3" key="1">
    <citation type="submission" date="2016-03" db="EMBL/GenBank/DDBJ databases">
        <authorList>
            <person name="Guldener U."/>
        </authorList>
    </citation>
    <scope>NUCLEOTIDE SEQUENCE [LARGE SCALE GENOMIC DNA]</scope>
    <source>
        <strain evidence="3">04CH-RAC-A.6.1</strain>
    </source>
</reference>
<evidence type="ECO:0000313" key="3">
    <source>
        <dbReference type="Proteomes" id="UP000178912"/>
    </source>
</evidence>
<dbReference type="EMBL" id="FJUX01000087">
    <property type="protein sequence ID" value="CZT06607.1"/>
    <property type="molecule type" value="Genomic_DNA"/>
</dbReference>